<evidence type="ECO:0000313" key="1">
    <source>
        <dbReference type="EMBL" id="WYV99166.1"/>
    </source>
</evidence>
<keyword evidence="2" id="KW-1185">Reference proteome</keyword>
<name>A0AAX4MWP1_9CAUD</name>
<dbReference type="Proteomes" id="UP001438490">
    <property type="component" value="Segment"/>
</dbReference>
<accession>A0AAX4MWP1</accession>
<evidence type="ECO:0008006" key="3">
    <source>
        <dbReference type="Google" id="ProtNLM"/>
    </source>
</evidence>
<sequence length="78" mass="8773">MVIQQVVPLLLLYSKLVEPVRIELTARCVQGTIAIPWNMRPRKLWCVYAVLSTLSGIRDKPTPAYPCSILPGDILKPK</sequence>
<gene>
    <name evidence="1" type="ORF">Amme3_00178</name>
</gene>
<proteinExistence type="predicted"/>
<protein>
    <recommendedName>
        <fullName evidence="3">Secreted protein</fullName>
    </recommendedName>
</protein>
<reference evidence="1 2" key="1">
    <citation type="submission" date="2024-03" db="EMBL/GenBank/DDBJ databases">
        <title>Isolation and characterization of a phage collection against Pseudomonas putida.</title>
        <authorList>
            <person name="Brauer A."/>
            <person name="Rosendahl S."/>
            <person name="Kangsep A."/>
            <person name="Rikberg R."/>
            <person name="Lewanczyk A.C."/>
            <person name="Horak R."/>
            <person name="Tamman H."/>
        </authorList>
    </citation>
    <scope>NUCLEOTIDE SEQUENCE [LARGE SCALE GENOMIC DNA]</scope>
</reference>
<dbReference type="EMBL" id="PP496413">
    <property type="protein sequence ID" value="WYV99166.1"/>
    <property type="molecule type" value="Genomic_DNA"/>
</dbReference>
<organism evidence="1 2">
    <name type="scientific">Pseudomonas phage vB_PpuM-Amme-3</name>
    <dbReference type="NCBI Taxonomy" id="3132617"/>
    <lineage>
        <taxon>Viruses</taxon>
        <taxon>Duplodnaviria</taxon>
        <taxon>Heunggongvirae</taxon>
        <taxon>Uroviricota</taxon>
        <taxon>Caudoviricetes</taxon>
        <taxon>Vandenendeviridae</taxon>
        <taxon>Gorskivirinae</taxon>
        <taxon>Tartuvirus</taxon>
        <taxon>Tartuvirus amme3</taxon>
    </lineage>
</organism>
<evidence type="ECO:0000313" key="2">
    <source>
        <dbReference type="Proteomes" id="UP001438490"/>
    </source>
</evidence>